<feature type="chain" id="PRO_5008898569" description="Secreted protein" evidence="2">
    <location>
        <begin position="17"/>
        <end position="114"/>
    </location>
</feature>
<sequence>MMMMLSVLVMSYLARSDERTTQFQAAAAEIYSRSPQTQSPTETSSVGRICYALSVVSCSKLAFPSDVRHNHKQTLPSEEASMQRPERERTVQCCKQQKYYLKYRFSGTGLGLGP</sequence>
<proteinExistence type="predicted"/>
<keyword evidence="2" id="KW-0732">Signal</keyword>
<dbReference type="Proteomes" id="UP000186922">
    <property type="component" value="Unassembled WGS sequence"/>
</dbReference>
<organism evidence="3 4">
    <name type="scientific">Ramazzottius varieornatus</name>
    <name type="common">Water bear</name>
    <name type="synonym">Tardigrade</name>
    <dbReference type="NCBI Taxonomy" id="947166"/>
    <lineage>
        <taxon>Eukaryota</taxon>
        <taxon>Metazoa</taxon>
        <taxon>Ecdysozoa</taxon>
        <taxon>Tardigrada</taxon>
        <taxon>Eutardigrada</taxon>
        <taxon>Parachela</taxon>
        <taxon>Hypsibioidea</taxon>
        <taxon>Ramazzottiidae</taxon>
        <taxon>Ramazzottius</taxon>
    </lineage>
</organism>
<evidence type="ECO:0000313" key="4">
    <source>
        <dbReference type="Proteomes" id="UP000186922"/>
    </source>
</evidence>
<feature type="signal peptide" evidence="2">
    <location>
        <begin position="1"/>
        <end position="16"/>
    </location>
</feature>
<dbReference type="EMBL" id="BDGG01000006">
    <property type="protein sequence ID" value="GAV00598.1"/>
    <property type="molecule type" value="Genomic_DNA"/>
</dbReference>
<gene>
    <name evidence="3" type="primary">RvY_11424-1</name>
    <name evidence="3" type="synonym">RvY_11424.1</name>
    <name evidence="3" type="ORF">RvY_11424</name>
</gene>
<feature type="region of interest" description="Disordered" evidence="1">
    <location>
        <begin position="70"/>
        <end position="89"/>
    </location>
</feature>
<name>A0A1D1VLH4_RAMVA</name>
<evidence type="ECO:0000256" key="1">
    <source>
        <dbReference type="SAM" id="MobiDB-lite"/>
    </source>
</evidence>
<evidence type="ECO:0000313" key="3">
    <source>
        <dbReference type="EMBL" id="GAV00598.1"/>
    </source>
</evidence>
<evidence type="ECO:0008006" key="5">
    <source>
        <dbReference type="Google" id="ProtNLM"/>
    </source>
</evidence>
<accession>A0A1D1VLH4</accession>
<comment type="caution">
    <text evidence="3">The sequence shown here is derived from an EMBL/GenBank/DDBJ whole genome shotgun (WGS) entry which is preliminary data.</text>
</comment>
<evidence type="ECO:0000256" key="2">
    <source>
        <dbReference type="SAM" id="SignalP"/>
    </source>
</evidence>
<keyword evidence="4" id="KW-1185">Reference proteome</keyword>
<protein>
    <recommendedName>
        <fullName evidence="5">Secreted protein</fullName>
    </recommendedName>
</protein>
<reference evidence="3 4" key="1">
    <citation type="journal article" date="2016" name="Nat. Commun.">
        <title>Extremotolerant tardigrade genome and improved radiotolerance of human cultured cells by tardigrade-unique protein.</title>
        <authorList>
            <person name="Hashimoto T."/>
            <person name="Horikawa D.D."/>
            <person name="Saito Y."/>
            <person name="Kuwahara H."/>
            <person name="Kozuka-Hata H."/>
            <person name="Shin-I T."/>
            <person name="Minakuchi Y."/>
            <person name="Ohishi K."/>
            <person name="Motoyama A."/>
            <person name="Aizu T."/>
            <person name="Enomoto A."/>
            <person name="Kondo K."/>
            <person name="Tanaka S."/>
            <person name="Hara Y."/>
            <person name="Koshikawa S."/>
            <person name="Sagara H."/>
            <person name="Miura T."/>
            <person name="Yokobori S."/>
            <person name="Miyagawa K."/>
            <person name="Suzuki Y."/>
            <person name="Kubo T."/>
            <person name="Oyama M."/>
            <person name="Kohara Y."/>
            <person name="Fujiyama A."/>
            <person name="Arakawa K."/>
            <person name="Katayama T."/>
            <person name="Toyoda A."/>
            <person name="Kunieda T."/>
        </authorList>
    </citation>
    <scope>NUCLEOTIDE SEQUENCE [LARGE SCALE GENOMIC DNA]</scope>
    <source>
        <strain evidence="3 4">YOKOZUNA-1</strain>
    </source>
</reference>
<dbReference type="AlphaFoldDB" id="A0A1D1VLH4"/>